<dbReference type="NCBIfam" id="TIGR04057">
    <property type="entry name" value="SusC_RagA_signa"/>
    <property type="match status" value="1"/>
</dbReference>
<dbReference type="SUPFAM" id="SSF56935">
    <property type="entry name" value="Porins"/>
    <property type="match status" value="1"/>
</dbReference>
<evidence type="ECO:0000256" key="1">
    <source>
        <dbReference type="ARBA" id="ARBA00004571"/>
    </source>
</evidence>
<feature type="domain" description="TonB-dependent receptor-like beta-barrel" evidence="11">
    <location>
        <begin position="414"/>
        <end position="812"/>
    </location>
</feature>
<keyword evidence="14" id="KW-1185">Reference proteome</keyword>
<keyword evidence="6 8" id="KW-0472">Membrane</keyword>
<evidence type="ECO:0000259" key="12">
    <source>
        <dbReference type="Pfam" id="PF07715"/>
    </source>
</evidence>
<reference evidence="13 14" key="1">
    <citation type="submission" date="2023-04" db="EMBL/GenBank/DDBJ databases">
        <title>Draft genome sequence of acteroides sedimenti strain YN3PY1.</title>
        <authorList>
            <person name="Yoshida N."/>
        </authorList>
    </citation>
    <scope>NUCLEOTIDE SEQUENCE [LARGE SCALE GENOMIC DNA]</scope>
    <source>
        <strain evidence="13 14">YN3PY1</strain>
    </source>
</reference>
<dbReference type="EMBL" id="AP028055">
    <property type="protein sequence ID" value="BEG97916.1"/>
    <property type="molecule type" value="Genomic_DNA"/>
</dbReference>
<feature type="signal peptide" evidence="10">
    <location>
        <begin position="1"/>
        <end position="22"/>
    </location>
</feature>
<evidence type="ECO:0000313" key="13">
    <source>
        <dbReference type="EMBL" id="BEG97916.1"/>
    </source>
</evidence>
<dbReference type="PROSITE" id="PS52016">
    <property type="entry name" value="TONB_DEPENDENT_REC_3"/>
    <property type="match status" value="1"/>
</dbReference>
<keyword evidence="3 8" id="KW-1134">Transmembrane beta strand</keyword>
<keyword evidence="4 8" id="KW-0812">Transmembrane</keyword>
<keyword evidence="7 8" id="KW-0998">Cell outer membrane</keyword>
<protein>
    <submittedName>
        <fullName evidence="13">SusC/RagA family TonB-linked outer membrane protein</fullName>
    </submittedName>
</protein>
<evidence type="ECO:0000256" key="5">
    <source>
        <dbReference type="ARBA" id="ARBA00023077"/>
    </source>
</evidence>
<name>A0ABN6Z6N8_9BACE</name>
<feature type="chain" id="PRO_5046019378" evidence="10">
    <location>
        <begin position="23"/>
        <end position="1079"/>
    </location>
</feature>
<dbReference type="InterPro" id="IPR036942">
    <property type="entry name" value="Beta-barrel_TonB_sf"/>
</dbReference>
<evidence type="ECO:0000256" key="10">
    <source>
        <dbReference type="SAM" id="SignalP"/>
    </source>
</evidence>
<dbReference type="InterPro" id="IPR000531">
    <property type="entry name" value="Beta-barrel_TonB"/>
</dbReference>
<dbReference type="Proteomes" id="UP001496674">
    <property type="component" value="Chromosome"/>
</dbReference>
<dbReference type="NCBIfam" id="TIGR04056">
    <property type="entry name" value="OMP_RagA_SusC"/>
    <property type="match status" value="1"/>
</dbReference>
<evidence type="ECO:0000256" key="6">
    <source>
        <dbReference type="ARBA" id="ARBA00023136"/>
    </source>
</evidence>
<comment type="subcellular location">
    <subcellularLocation>
        <location evidence="1 8">Cell outer membrane</location>
        <topology evidence="1 8">Multi-pass membrane protein</topology>
    </subcellularLocation>
</comment>
<dbReference type="InterPro" id="IPR023997">
    <property type="entry name" value="TonB-dep_OMP_SusC/RagA_CS"/>
</dbReference>
<feature type="domain" description="TonB-dependent receptor plug" evidence="12">
    <location>
        <begin position="118"/>
        <end position="225"/>
    </location>
</feature>
<evidence type="ECO:0000256" key="8">
    <source>
        <dbReference type="PROSITE-ProRule" id="PRU01360"/>
    </source>
</evidence>
<accession>A0ABN6Z6N8</accession>
<evidence type="ECO:0000256" key="7">
    <source>
        <dbReference type="ARBA" id="ARBA00023237"/>
    </source>
</evidence>
<dbReference type="Pfam" id="PF13715">
    <property type="entry name" value="CarbopepD_reg_2"/>
    <property type="match status" value="1"/>
</dbReference>
<dbReference type="InterPro" id="IPR012910">
    <property type="entry name" value="Plug_dom"/>
</dbReference>
<sequence length="1079" mass="118945">MKKYTGFILMIIFLISTVSVHAQSLIVKGKVTDNDGIEVIGATVTLKGVKGVGTATDLNGQYSIKVNNPAKDVLVFSFIGMEPKEVKVNGKKQIDVKMTVNAVTLNEVVAIGYATVKRKDLTGAVSSISGSEVGKVPVTNVAQAIAGKIAGVKVTQSEGSPDASISIRVRGGMSITQSNEPLYIIDGFVSDNGMNGLEPSDIESIDVLKDASATAIYGSAGANGVILITTKKAKEGKSNITYDMYIGFKKLTKRVDLLSNKDFVKMEYERAILNGDDDIKKFLSIYADPYSSSAGTTQEAMMAAYGQIDGIYGNRPGINWQDQVFEDNNPISQNHKVSISGGTKKSNYNASIARNMDDGIMKNSGLVRTNLRAKLNQIVNDRLTFGLNINYTDETTKGLGSLGESGQFSRMQHILQYRPVIGKYGNDLDLLTFQKDPAIDEDSGNQMQNPLISIDAEDRTKINKYLSYNGEVVFKLSKNLTYRGTAGLRNRTTSEELFYKAESRQAINAGAPWGTINKYDYNTFEYNNTLTYAPKLKKGHSFDAMVGQEDYMLETKYLSLTNTTFPDKNFGLDDISLGTTPGIPSSNHIKYRKISFFGRVNYNYKQRYLATATLRADGSNRFGSNNKWGYFPAASFAWRASEEEFIKKLDVFSNLKVRLGYGMAGNDGIGNYRSLSKMSSETTPFGTGVYTSYGSSQLPNPNVKWETNVTSNLGIDMGFFNQRIQATVDVYNNETRDLLLETRLPLLSGYATTIRNIGKTQNRGIEVSINTVNIRNKNFMWETSFNLARNENKVKALSDADFFTTRSGWVGAAEFNDDDYIIQKGESLGSMYGFKLAGIYTTADFDHYDAATKKYVLKEGVPYNASDYPQPGSWKFVDIDGKDGITANDKTIIGNANPDLIGGLINNFTYKGFDLSFALNFQVGGDVYNANKMYFTKMNNRQRNSLAVSADRFTYIDPVDGKNVFTDITRLGEINEGKTMASINGSSVLKFHSGYIEDASFLRLNNITMGYTIPKQLLQKASINSLRVYASAYNLMTLTGYSGFDPEVNTKPNGGLTPGVDWGAYPRSFSFVFGLNLSF</sequence>
<evidence type="ECO:0000313" key="14">
    <source>
        <dbReference type="Proteomes" id="UP001496674"/>
    </source>
</evidence>
<keyword evidence="2 8" id="KW-0813">Transport</keyword>
<proteinExistence type="inferred from homology"/>
<organism evidence="13 14">
    <name type="scientific">Bacteroides sedimenti</name>
    <dbReference type="NCBI Taxonomy" id="2136147"/>
    <lineage>
        <taxon>Bacteria</taxon>
        <taxon>Pseudomonadati</taxon>
        <taxon>Bacteroidota</taxon>
        <taxon>Bacteroidia</taxon>
        <taxon>Bacteroidales</taxon>
        <taxon>Bacteroidaceae</taxon>
        <taxon>Bacteroides</taxon>
    </lineage>
</organism>
<dbReference type="Gene3D" id="2.40.170.20">
    <property type="entry name" value="TonB-dependent receptor, beta-barrel domain"/>
    <property type="match status" value="1"/>
</dbReference>
<dbReference type="InterPro" id="IPR037066">
    <property type="entry name" value="Plug_dom_sf"/>
</dbReference>
<evidence type="ECO:0000256" key="4">
    <source>
        <dbReference type="ARBA" id="ARBA00022692"/>
    </source>
</evidence>
<dbReference type="RefSeq" id="WP_353332397.1">
    <property type="nucleotide sequence ID" value="NZ_AP028055.1"/>
</dbReference>
<keyword evidence="10" id="KW-0732">Signal</keyword>
<dbReference type="InterPro" id="IPR023996">
    <property type="entry name" value="TonB-dep_OMP_SusC/RagA"/>
</dbReference>
<gene>
    <name evidence="13" type="ORF">BSYN_01810</name>
</gene>
<dbReference type="InterPro" id="IPR008969">
    <property type="entry name" value="CarboxyPept-like_regulatory"/>
</dbReference>
<dbReference type="Gene3D" id="2.170.130.10">
    <property type="entry name" value="TonB-dependent receptor, plug domain"/>
    <property type="match status" value="1"/>
</dbReference>
<dbReference type="InterPro" id="IPR039426">
    <property type="entry name" value="TonB-dep_rcpt-like"/>
</dbReference>
<evidence type="ECO:0000256" key="3">
    <source>
        <dbReference type="ARBA" id="ARBA00022452"/>
    </source>
</evidence>
<comment type="similarity">
    <text evidence="8 9">Belongs to the TonB-dependent receptor family.</text>
</comment>
<dbReference type="Pfam" id="PF07715">
    <property type="entry name" value="Plug"/>
    <property type="match status" value="1"/>
</dbReference>
<keyword evidence="5 9" id="KW-0798">TonB box</keyword>
<evidence type="ECO:0000256" key="9">
    <source>
        <dbReference type="RuleBase" id="RU003357"/>
    </source>
</evidence>
<dbReference type="SUPFAM" id="SSF49464">
    <property type="entry name" value="Carboxypeptidase regulatory domain-like"/>
    <property type="match status" value="1"/>
</dbReference>
<evidence type="ECO:0000259" key="11">
    <source>
        <dbReference type="Pfam" id="PF00593"/>
    </source>
</evidence>
<dbReference type="Pfam" id="PF00593">
    <property type="entry name" value="TonB_dep_Rec_b-barrel"/>
    <property type="match status" value="1"/>
</dbReference>
<evidence type="ECO:0000256" key="2">
    <source>
        <dbReference type="ARBA" id="ARBA00022448"/>
    </source>
</evidence>
<dbReference type="Gene3D" id="2.60.40.1120">
    <property type="entry name" value="Carboxypeptidase-like, regulatory domain"/>
    <property type="match status" value="1"/>
</dbReference>